<evidence type="ECO:0000313" key="1">
    <source>
        <dbReference type="EMBL" id="MPM98061.1"/>
    </source>
</evidence>
<accession>A0A645E9F2</accession>
<proteinExistence type="predicted"/>
<reference evidence="1" key="1">
    <citation type="submission" date="2019-08" db="EMBL/GenBank/DDBJ databases">
        <authorList>
            <person name="Kucharzyk K."/>
            <person name="Murdoch R.W."/>
            <person name="Higgins S."/>
            <person name="Loffler F."/>
        </authorList>
    </citation>
    <scope>NUCLEOTIDE SEQUENCE</scope>
</reference>
<organism evidence="1">
    <name type="scientific">bioreactor metagenome</name>
    <dbReference type="NCBI Taxonomy" id="1076179"/>
    <lineage>
        <taxon>unclassified sequences</taxon>
        <taxon>metagenomes</taxon>
        <taxon>ecological metagenomes</taxon>
    </lineage>
</organism>
<gene>
    <name evidence="1" type="ORF">SDC9_145242</name>
</gene>
<sequence>MRFHRPHGLIEPVHEREVVRLVLKQRGVRVRVRVDQPRQDKPAVKSDYLARKRDFVFVTDAENQVALNGHPPAGKETITPVYGQDRAVCEGIGGFLLHAALLSRSVRRMLPGLWPFVRRRRARSA</sequence>
<dbReference type="EMBL" id="VSSQ01044257">
    <property type="protein sequence ID" value="MPM98061.1"/>
    <property type="molecule type" value="Genomic_DNA"/>
</dbReference>
<protein>
    <submittedName>
        <fullName evidence="1">Uncharacterized protein</fullName>
    </submittedName>
</protein>
<name>A0A645E9F2_9ZZZZ</name>
<comment type="caution">
    <text evidence="1">The sequence shown here is derived from an EMBL/GenBank/DDBJ whole genome shotgun (WGS) entry which is preliminary data.</text>
</comment>
<dbReference type="AlphaFoldDB" id="A0A645E9F2"/>